<feature type="compositionally biased region" description="Basic residues" evidence="1">
    <location>
        <begin position="191"/>
        <end position="200"/>
    </location>
</feature>
<dbReference type="FunCoup" id="E7F360">
    <property type="interactions" value="76"/>
</dbReference>
<evidence type="ECO:0000256" key="1">
    <source>
        <dbReference type="SAM" id="MobiDB-lite"/>
    </source>
</evidence>
<proteinExistence type="predicted"/>
<dbReference type="EMBL" id="CR450686">
    <property type="status" value="NOT_ANNOTATED_CDS"/>
    <property type="molecule type" value="Genomic_DNA"/>
</dbReference>
<dbReference type="HOGENOM" id="CLU_066452_1_0_1"/>
<keyword evidence="2" id="KW-1133">Transmembrane helix</keyword>
<organism evidence="4">
    <name type="scientific">Danio rerio</name>
    <name type="common">Zebrafish</name>
    <name type="synonym">Brachydanio rerio</name>
    <dbReference type="NCBI Taxonomy" id="7955"/>
    <lineage>
        <taxon>Eukaryota</taxon>
        <taxon>Metazoa</taxon>
        <taxon>Chordata</taxon>
        <taxon>Craniata</taxon>
        <taxon>Vertebrata</taxon>
        <taxon>Euteleostomi</taxon>
        <taxon>Actinopterygii</taxon>
        <taxon>Neopterygii</taxon>
        <taxon>Teleostei</taxon>
        <taxon>Ostariophysi</taxon>
        <taxon>Cypriniformes</taxon>
        <taxon>Danionidae</taxon>
        <taxon>Danioninae</taxon>
        <taxon>Danio</taxon>
    </lineage>
</organism>
<dbReference type="RefSeq" id="XP_068072293.1">
    <property type="nucleotide sequence ID" value="XM_068216192.2"/>
</dbReference>
<dbReference type="GeneTree" id="ENSGT01050000244806"/>
<dbReference type="InterPro" id="IPR013106">
    <property type="entry name" value="Ig_V-set"/>
</dbReference>
<dbReference type="OMA" id="CIRHCGF"/>
<sequence length="215" mass="24363">MEGDSVTLHTDVTEVQKYFLIQWMFGNSRIAEASKLTQTNSTYDGPDGRFRDRLYLDEIGSLTITKTRITDSGLYKLTLIRSQTSYRSFNVTVFVAPQSTSSPESSSNLKYLSSPYTVNNSTINPTEDAITDDITDLDQSSSGHIHCCGFPEIVIRLVVSALVSVAAVAFLIYDIRSTRNELNRVEETRRHQQMHKAKSHQRYEPSKRMSSRYVC</sequence>
<accession>E7F360</accession>
<dbReference type="Bgee" id="ENSDARG00000055334">
    <property type="expression patterns" value="Expressed in pharyngeal gill and 13 other cell types or tissues"/>
</dbReference>
<dbReference type="GeneID" id="100005785"/>
<name>E7F360_DANRE</name>
<dbReference type="InterPro" id="IPR013783">
    <property type="entry name" value="Ig-like_fold"/>
</dbReference>
<accession>A0A8M1PVB1</accession>
<evidence type="ECO:0000313" key="5">
    <source>
        <dbReference type="ZFIN" id="ZDB-GENE-130530-655"/>
    </source>
</evidence>
<dbReference type="ZFIN" id="ZDB-GENE-130530-655">
    <property type="gene designation" value="zmp:0000000652"/>
</dbReference>
<dbReference type="Pfam" id="PF07686">
    <property type="entry name" value="V-set"/>
    <property type="match status" value="1"/>
</dbReference>
<dbReference type="PANTHER" id="PTHR21063:SF4">
    <property type="entry name" value="CD48 ANTIGEN-RELATED"/>
    <property type="match status" value="1"/>
</dbReference>
<feature type="domain" description="Immunoglobulin V-set" evidence="3">
    <location>
        <begin position="2"/>
        <end position="95"/>
    </location>
</feature>
<feature type="region of interest" description="Disordered" evidence="1">
    <location>
        <begin position="186"/>
        <end position="215"/>
    </location>
</feature>
<dbReference type="InterPro" id="IPR036179">
    <property type="entry name" value="Ig-like_dom_sf"/>
</dbReference>
<gene>
    <name evidence="4 5" type="primary">zmp:0000000652</name>
</gene>
<evidence type="ECO:0000256" key="2">
    <source>
        <dbReference type="SAM" id="Phobius"/>
    </source>
</evidence>
<keyword evidence="2" id="KW-0472">Membrane</keyword>
<evidence type="ECO:0000313" key="4">
    <source>
        <dbReference type="Ensembl" id="ENSDARP00000096870"/>
    </source>
</evidence>
<reference evidence="4" key="2">
    <citation type="journal article" date="2013" name="Nature">
        <title>The zebrafish reference genome sequence and its relationship to the human genome.</title>
        <authorList>
            <consortium name="Genome Reference Consortium Zebrafish"/>
            <person name="Howe K."/>
            <person name="Clark M.D."/>
            <person name="Torroja C.F."/>
            <person name="Torrance J."/>
            <person name="Berthelot C."/>
            <person name="Muffato M."/>
            <person name="Collins J.E."/>
            <person name="Humphray S."/>
            <person name="McLaren K."/>
            <person name="Matthews L."/>
            <person name="McLaren S."/>
            <person name="Sealy I."/>
            <person name="Caccamo M."/>
            <person name="Churcher C."/>
            <person name="Scott C."/>
            <person name="Barrett J.C."/>
            <person name="Koch R."/>
            <person name="Rauch G.J."/>
            <person name="White S."/>
            <person name="Chow W."/>
            <person name="Kilian B."/>
            <person name="Quintais L.T."/>
            <person name="Guerra-Assuncao J.A."/>
            <person name="Zhou Y."/>
            <person name="Gu Y."/>
            <person name="Yen J."/>
            <person name="Vogel J.H."/>
            <person name="Eyre T."/>
            <person name="Redmond S."/>
            <person name="Banerjee R."/>
            <person name="Chi J."/>
            <person name="Fu B."/>
            <person name="Langley E."/>
            <person name="Maguire S.F."/>
            <person name="Laird G.K."/>
            <person name="Lloyd D."/>
            <person name="Kenyon E."/>
            <person name="Donaldson S."/>
            <person name="Sehra H."/>
            <person name="Almeida-King J."/>
            <person name="Loveland J."/>
            <person name="Trevanion S."/>
            <person name="Jones M."/>
            <person name="Quail M."/>
            <person name="Willey D."/>
            <person name="Hunt A."/>
            <person name="Burton J."/>
            <person name="Sims S."/>
            <person name="McLay K."/>
            <person name="Plumb B."/>
            <person name="Davis J."/>
            <person name="Clee C."/>
            <person name="Oliver K."/>
            <person name="Clark R."/>
            <person name="Riddle C."/>
            <person name="Elliot D."/>
            <person name="Eliott D."/>
            <person name="Threadgold G."/>
            <person name="Harden G."/>
            <person name="Ware D."/>
            <person name="Begum S."/>
            <person name="Mortimore B."/>
            <person name="Mortimer B."/>
            <person name="Kerry G."/>
            <person name="Heath P."/>
            <person name="Phillimore B."/>
            <person name="Tracey A."/>
            <person name="Corby N."/>
            <person name="Dunn M."/>
            <person name="Johnson C."/>
            <person name="Wood J."/>
            <person name="Clark S."/>
            <person name="Pelan S."/>
            <person name="Griffiths G."/>
            <person name="Smith M."/>
            <person name="Glithero R."/>
            <person name="Howden P."/>
            <person name="Barker N."/>
            <person name="Lloyd C."/>
            <person name="Stevens C."/>
            <person name="Harley J."/>
            <person name="Holt K."/>
            <person name="Panagiotidis G."/>
            <person name="Lovell J."/>
            <person name="Beasley H."/>
            <person name="Henderson C."/>
            <person name="Gordon D."/>
            <person name="Auger K."/>
            <person name="Wright D."/>
            <person name="Collins J."/>
            <person name="Raisen C."/>
            <person name="Dyer L."/>
            <person name="Leung K."/>
            <person name="Robertson L."/>
            <person name="Ambridge K."/>
            <person name="Leongamornlert D."/>
            <person name="McGuire S."/>
            <person name="Gilderthorp R."/>
            <person name="Griffiths C."/>
            <person name="Manthravadi D."/>
            <person name="Nichol S."/>
            <person name="Barker G."/>
            <person name="Whitehead S."/>
            <person name="Kay M."/>
            <person name="Brown J."/>
            <person name="Murnane C."/>
            <person name="Gray E."/>
            <person name="Humphries M."/>
            <person name="Sycamore N."/>
            <person name="Barker D."/>
            <person name="Saunders D."/>
            <person name="Wallis J."/>
            <person name="Babbage A."/>
            <person name="Hammond S."/>
            <person name="Mashreghi-Mohammadi M."/>
            <person name="Barr L."/>
            <person name="Martin S."/>
            <person name="Wray P."/>
            <person name="Ellington A."/>
            <person name="Matthews N."/>
            <person name="Ellwood M."/>
            <person name="Woodmansey R."/>
            <person name="Clark G."/>
            <person name="Cooper J."/>
            <person name="Cooper J."/>
            <person name="Tromans A."/>
            <person name="Grafham D."/>
            <person name="Skuce C."/>
            <person name="Pandian R."/>
            <person name="Andrews R."/>
            <person name="Harrison E."/>
            <person name="Kimberley A."/>
            <person name="Garnett J."/>
            <person name="Fosker N."/>
            <person name="Hall R."/>
            <person name="Garner P."/>
            <person name="Kelly D."/>
            <person name="Bird C."/>
            <person name="Palmer S."/>
            <person name="Gehring I."/>
            <person name="Berger A."/>
            <person name="Dooley C.M."/>
            <person name="Ersan-Urun Z."/>
            <person name="Eser C."/>
            <person name="Geiger H."/>
            <person name="Geisler M."/>
            <person name="Karotki L."/>
            <person name="Kirn A."/>
            <person name="Konantz J."/>
            <person name="Konantz M."/>
            <person name="Oberlander M."/>
            <person name="Rudolph-Geiger S."/>
            <person name="Teucke M."/>
            <person name="Lanz C."/>
            <person name="Raddatz G."/>
            <person name="Osoegawa K."/>
            <person name="Zhu B."/>
            <person name="Rapp A."/>
            <person name="Widaa S."/>
            <person name="Langford C."/>
            <person name="Yang F."/>
            <person name="Schuster S.C."/>
            <person name="Carter N.P."/>
            <person name="Harrow J."/>
            <person name="Ning Z."/>
            <person name="Herrero J."/>
            <person name="Searle S.M."/>
            <person name="Enright A."/>
            <person name="Geisler R."/>
            <person name="Plasterk R.H."/>
            <person name="Lee C."/>
            <person name="Westerfield M."/>
            <person name="de Jong P.J."/>
            <person name="Zon L.I."/>
            <person name="Postlethwait J.H."/>
            <person name="Nusslein-Volhard C."/>
            <person name="Hubbard T.J."/>
            <person name="Roest Crollius H."/>
            <person name="Rogers J."/>
            <person name="Stemple D.L."/>
        </authorList>
    </citation>
    <scope>NUCLEOTIDE SEQUENCE [LARGE SCALE GENOMIC DNA]</scope>
    <source>
        <strain evidence="4">Tuebingen</strain>
    </source>
</reference>
<dbReference type="OrthoDB" id="8878115at2759"/>
<dbReference type="Ensembl" id="ENSDART00000106092.5">
    <property type="protein sequence ID" value="ENSDARP00000096870.3"/>
    <property type="gene ID" value="ENSDARG00000055334.6"/>
</dbReference>
<protein>
    <submittedName>
        <fullName evidence="4">Zmp:0000000652</fullName>
    </submittedName>
</protein>
<dbReference type="PhylomeDB" id="E7F360"/>
<reference evidence="4" key="1">
    <citation type="submission" date="2011-04" db="UniProtKB">
        <authorList>
            <consortium name="Ensembl"/>
        </authorList>
    </citation>
    <scope>IDENTIFICATION</scope>
    <source>
        <strain evidence="4">Tuebingen</strain>
    </source>
</reference>
<dbReference type="SMR" id="E7F360"/>
<dbReference type="Gene3D" id="2.60.40.10">
    <property type="entry name" value="Immunoglobulins"/>
    <property type="match status" value="1"/>
</dbReference>
<dbReference type="PaxDb" id="7955-ENSDARP00000096870"/>
<dbReference type="KEGG" id="dre:100005785"/>
<keyword evidence="2" id="KW-0812">Transmembrane</keyword>
<dbReference type="RefSeq" id="NP_001373786.1">
    <property type="nucleotide sequence ID" value="NM_001386857.1"/>
</dbReference>
<dbReference type="AlphaFoldDB" id="E7F360"/>
<dbReference type="PANTHER" id="PTHR21063">
    <property type="entry name" value="LFA-3"/>
    <property type="match status" value="1"/>
</dbReference>
<evidence type="ECO:0000259" key="3">
    <source>
        <dbReference type="Pfam" id="PF07686"/>
    </source>
</evidence>
<feature type="transmembrane region" description="Helical" evidence="2">
    <location>
        <begin position="153"/>
        <end position="173"/>
    </location>
</feature>
<dbReference type="SUPFAM" id="SSF48726">
    <property type="entry name" value="Immunoglobulin"/>
    <property type="match status" value="1"/>
</dbReference>
<dbReference type="CTD" id="100005785"/>